<dbReference type="Gene3D" id="3.40.50.1240">
    <property type="entry name" value="Phosphoglycerate mutase-like"/>
    <property type="match status" value="1"/>
</dbReference>
<keyword evidence="1" id="KW-0324">Glycolysis</keyword>
<dbReference type="Pfam" id="PF00300">
    <property type="entry name" value="His_Phos_1"/>
    <property type="match status" value="1"/>
</dbReference>
<keyword evidence="2" id="KW-0413">Isomerase</keyword>
<dbReference type="SUPFAM" id="SSF53254">
    <property type="entry name" value="Phosphoglycerate mutase-like"/>
    <property type="match status" value="1"/>
</dbReference>
<sequence length="238" mass="26519">MTGTTTTLTLIRHGETDWNRVKRIQGHTDIALSTEGERQAVLLGERIAREVAALGHVFDHVLTSDLQRAVQTAAPVAHACGLPLVRTASLRERHYGAFETRMPDEIQAAFPQEYSRWQSRDPDFVIPGGESTRGFYTRITDFVVQLVRESEGQHLALVAHGGVLDCCYRLATGLALSEPRSYPLLNASVNRLAYDGARWRVLNWGDVTHLDDAVRDESNDKPVDVHGRATDRVDPRVV</sequence>
<gene>
    <name evidence="6" type="ORF">PCO31111_00015</name>
</gene>
<evidence type="ECO:0000256" key="1">
    <source>
        <dbReference type="ARBA" id="ARBA00023152"/>
    </source>
</evidence>
<feature type="binding site" evidence="4">
    <location>
        <begin position="92"/>
        <end position="95"/>
    </location>
    <ligand>
        <name>substrate</name>
    </ligand>
</feature>
<dbReference type="Proteomes" id="UP000383971">
    <property type="component" value="Unassembled WGS sequence"/>
</dbReference>
<dbReference type="RefSeq" id="WP_150583145.1">
    <property type="nucleotide sequence ID" value="NZ_CABPSE010000001.1"/>
</dbReference>
<protein>
    <submittedName>
        <fullName evidence="6">Phosphoglycerate mutase</fullName>
    </submittedName>
</protein>
<accession>A0A5E4R942</accession>
<evidence type="ECO:0000256" key="4">
    <source>
        <dbReference type="PIRSR" id="PIRSR613078-2"/>
    </source>
</evidence>
<dbReference type="InterPro" id="IPR013078">
    <property type="entry name" value="His_Pase_superF_clade-1"/>
</dbReference>
<evidence type="ECO:0000313" key="6">
    <source>
        <dbReference type="EMBL" id="VVD59261.1"/>
    </source>
</evidence>
<dbReference type="PANTHER" id="PTHR48100:SF1">
    <property type="entry name" value="HISTIDINE PHOSPHATASE FAMILY PROTEIN-RELATED"/>
    <property type="match status" value="1"/>
</dbReference>
<dbReference type="CDD" id="cd07067">
    <property type="entry name" value="HP_PGM_like"/>
    <property type="match status" value="1"/>
</dbReference>
<keyword evidence="7" id="KW-1185">Reference proteome</keyword>
<dbReference type="PROSITE" id="PS00175">
    <property type="entry name" value="PG_MUTASE"/>
    <property type="match status" value="1"/>
</dbReference>
<feature type="binding site" evidence="4">
    <location>
        <begin position="12"/>
        <end position="19"/>
    </location>
    <ligand>
        <name>substrate</name>
    </ligand>
</feature>
<dbReference type="InterPro" id="IPR029033">
    <property type="entry name" value="His_PPase_superfam"/>
</dbReference>
<evidence type="ECO:0000313" key="7">
    <source>
        <dbReference type="Proteomes" id="UP000383971"/>
    </source>
</evidence>
<evidence type="ECO:0000256" key="5">
    <source>
        <dbReference type="SAM" id="MobiDB-lite"/>
    </source>
</evidence>
<proteinExistence type="predicted"/>
<name>A0A5E4R942_9BURK</name>
<feature type="binding site" evidence="4">
    <location>
        <position position="68"/>
    </location>
    <ligand>
        <name>substrate</name>
    </ligand>
</feature>
<feature type="region of interest" description="Disordered" evidence="5">
    <location>
        <begin position="215"/>
        <end position="238"/>
    </location>
</feature>
<dbReference type="GO" id="GO:0005737">
    <property type="term" value="C:cytoplasm"/>
    <property type="evidence" value="ECO:0007669"/>
    <property type="project" value="TreeGrafter"/>
</dbReference>
<dbReference type="GO" id="GO:0016791">
    <property type="term" value="F:phosphatase activity"/>
    <property type="evidence" value="ECO:0007669"/>
    <property type="project" value="TreeGrafter"/>
</dbReference>
<dbReference type="SMART" id="SM00855">
    <property type="entry name" value="PGAM"/>
    <property type="match status" value="1"/>
</dbReference>
<evidence type="ECO:0000256" key="3">
    <source>
        <dbReference type="PIRSR" id="PIRSR613078-1"/>
    </source>
</evidence>
<organism evidence="6 7">
    <name type="scientific">Pandoraea communis</name>
    <dbReference type="NCBI Taxonomy" id="2508297"/>
    <lineage>
        <taxon>Bacteria</taxon>
        <taxon>Pseudomonadati</taxon>
        <taxon>Pseudomonadota</taxon>
        <taxon>Betaproteobacteria</taxon>
        <taxon>Burkholderiales</taxon>
        <taxon>Burkholderiaceae</taxon>
        <taxon>Pandoraea</taxon>
    </lineage>
</organism>
<dbReference type="PANTHER" id="PTHR48100">
    <property type="entry name" value="BROAD-SPECIFICITY PHOSPHATASE YOR283W-RELATED"/>
    <property type="match status" value="1"/>
</dbReference>
<feature type="active site" description="Tele-phosphohistidine intermediate" evidence="3">
    <location>
        <position position="13"/>
    </location>
</feature>
<evidence type="ECO:0000256" key="2">
    <source>
        <dbReference type="ARBA" id="ARBA00023235"/>
    </source>
</evidence>
<dbReference type="AlphaFoldDB" id="A0A5E4R942"/>
<dbReference type="InterPro" id="IPR050275">
    <property type="entry name" value="PGM_Phosphatase"/>
</dbReference>
<reference evidence="6 7" key="1">
    <citation type="submission" date="2019-08" db="EMBL/GenBank/DDBJ databases">
        <authorList>
            <person name="Peeters C."/>
        </authorList>
    </citation>
    <scope>NUCLEOTIDE SEQUENCE [LARGE SCALE GENOMIC DNA]</scope>
    <source>
        <strain evidence="6 7">LMG 31111</strain>
    </source>
</reference>
<dbReference type="EMBL" id="CABPSE010000001">
    <property type="protein sequence ID" value="VVD59261.1"/>
    <property type="molecule type" value="Genomic_DNA"/>
</dbReference>
<dbReference type="InterPro" id="IPR001345">
    <property type="entry name" value="PG/BPGM_mutase_AS"/>
</dbReference>
<feature type="active site" description="Proton donor/acceptor" evidence="3">
    <location>
        <position position="92"/>
    </location>
</feature>